<keyword evidence="6" id="KW-0408">Iron</keyword>
<dbReference type="Gene3D" id="2.20.25.90">
    <property type="entry name" value="ADC-like domains"/>
    <property type="match status" value="1"/>
</dbReference>
<dbReference type="PROSITE" id="PS51669">
    <property type="entry name" value="4FE4S_MOW_BIS_MGD"/>
    <property type="match status" value="1"/>
</dbReference>
<evidence type="ECO:0000256" key="4">
    <source>
        <dbReference type="ARBA" id="ARBA00022723"/>
    </source>
</evidence>
<keyword evidence="3" id="KW-0500">Molybdenum</keyword>
<dbReference type="InterPro" id="IPR027467">
    <property type="entry name" value="MopterinOxRdtase_cofactor_BS"/>
</dbReference>
<evidence type="ECO:0000313" key="10">
    <source>
        <dbReference type="Proteomes" id="UP000679575"/>
    </source>
</evidence>
<keyword evidence="4" id="KW-0479">Metal-binding</keyword>
<protein>
    <submittedName>
        <fullName evidence="9">Molybdopterin-dependent oxidoreductase</fullName>
    </submittedName>
</protein>
<dbReference type="SMART" id="SM00926">
    <property type="entry name" value="Molybdop_Fe4S4"/>
    <property type="match status" value="1"/>
</dbReference>
<gene>
    <name evidence="9" type="ORF">KDN34_06545</name>
</gene>
<dbReference type="Pfam" id="PF01568">
    <property type="entry name" value="Molydop_binding"/>
    <property type="match status" value="1"/>
</dbReference>
<dbReference type="CDD" id="cd02754">
    <property type="entry name" value="MopB_Nitrate-R-NapA-like"/>
    <property type="match status" value="1"/>
</dbReference>
<comment type="cofactor">
    <cofactor evidence="1">
        <name>Mo-bis(molybdopterin guanine dinucleotide)</name>
        <dbReference type="ChEBI" id="CHEBI:60539"/>
    </cofactor>
</comment>
<dbReference type="PANTHER" id="PTHR43105">
    <property type="entry name" value="RESPIRATORY NITRATE REDUCTASE"/>
    <property type="match status" value="1"/>
</dbReference>
<feature type="domain" description="4Fe-4S Mo/W bis-MGD-type" evidence="8">
    <location>
        <begin position="1"/>
        <end position="56"/>
    </location>
</feature>
<dbReference type="InterPro" id="IPR009010">
    <property type="entry name" value="Asp_de-COase-like_dom_sf"/>
</dbReference>
<dbReference type="Gene3D" id="3.40.228.10">
    <property type="entry name" value="Dimethylsulfoxide Reductase, domain 2"/>
    <property type="match status" value="1"/>
</dbReference>
<dbReference type="Gene3D" id="3.40.50.740">
    <property type="match status" value="1"/>
</dbReference>
<sequence length="878" mass="95378">MKQIQTNCAYCGVGCGIQVQIGANGHSLKGDADHTANFGRLCQKGERLLETLPLPHALRYPRLTATDETISWLHATQLIADTFSEAIQQYGSDSVAFYLSGQLLTEDYYVANKLAKGYWGTANVDTNSRLCMSSAVSAHLRAFGEDVVPGCYQDFDVAKVIVLVGANTAWTHPVLFQRILRARESRGSKLVVIDPRRTATARQADLHIAIKPGKDLQLFSLLFRHLAVSDAVKQEYVNTHTSGLDNALTKLAGWLKDDGSVLKQCGVSEPVFAQLLALYRDNEEVVTASCMGVNQSLNGTDTTNAIINCHLLKGHIGKPGCGFFSLTGQPNAMGGREVGGLATQLANHMGFSEKEHRLLSEFWPASNVATRPGLSAVDLFQAMADGKIKAVWILATNPAASMPDVALVRKALQTCPFVVVSDISQDTDTAKLADLLLPAQGWSEKSGTTTNSERTITRQRPFLNAAGEARADWQMVCDVATAMGYPGFHYRNEADIFREFAALSAKVVSEFPGKQLDLSGFADITEAEYASMQPQQWPVNGYTDNRRLYADGVFSTEDGRASFVVPKVVVQAVSSDDLILLSGRSRDQWHTRSRTGHVAALTSHEPQPCVFAHSQTLTDRQIVAGQLVRISNSNGQQLIVQALADDDLQPDQLFMSIHWTGRETANASVNLLLDSRRDLCSKQPAFKGQCVKLSPINDLMQGIAWGESIDNLPYDYRFEQRLPQASCYHFAVAKTQLTGLANGLSWQVQQVDVHCQLKAGKIVSIHLVSSLRIAIDKEAVSRLIGLSINANTITQLEQLVKAGDSPLVCVCKGVTREQVITVGHSFAPASRLEGIQQLTGCGTGCGSCRGELLSILEAEFPKTSETQAVSTGEASHGN</sequence>
<organism evidence="9 10">
    <name type="scientific">Shewanella yunxiaonensis</name>
    <dbReference type="NCBI Taxonomy" id="2829809"/>
    <lineage>
        <taxon>Bacteria</taxon>
        <taxon>Pseudomonadati</taxon>
        <taxon>Pseudomonadota</taxon>
        <taxon>Gammaproteobacteria</taxon>
        <taxon>Alteromonadales</taxon>
        <taxon>Shewanellaceae</taxon>
        <taxon>Shewanella</taxon>
    </lineage>
</organism>
<dbReference type="InterPro" id="IPR050123">
    <property type="entry name" value="Prok_molybdopt-oxidoreductase"/>
</dbReference>
<keyword evidence="5" id="KW-0560">Oxidoreductase</keyword>
<dbReference type="Pfam" id="PF00384">
    <property type="entry name" value="Molybdopterin"/>
    <property type="match status" value="1"/>
</dbReference>
<dbReference type="RefSeq" id="WP_212596088.1">
    <property type="nucleotide sequence ID" value="NZ_CP073587.1"/>
</dbReference>
<dbReference type="Proteomes" id="UP000679575">
    <property type="component" value="Chromosome"/>
</dbReference>
<evidence type="ECO:0000256" key="2">
    <source>
        <dbReference type="ARBA" id="ARBA00022485"/>
    </source>
</evidence>
<dbReference type="InterPro" id="IPR006657">
    <property type="entry name" value="MoPterin_dinucl-bd_dom"/>
</dbReference>
<evidence type="ECO:0000256" key="1">
    <source>
        <dbReference type="ARBA" id="ARBA00001942"/>
    </source>
</evidence>
<evidence type="ECO:0000256" key="3">
    <source>
        <dbReference type="ARBA" id="ARBA00022505"/>
    </source>
</evidence>
<evidence type="ECO:0000256" key="7">
    <source>
        <dbReference type="ARBA" id="ARBA00023014"/>
    </source>
</evidence>
<accession>A0ABX7YXS7</accession>
<dbReference type="PANTHER" id="PTHR43105:SF9">
    <property type="entry name" value="NADPH-FE(3+) OXIDOREDUCTASE SUBUNIT ALPHA"/>
    <property type="match status" value="1"/>
</dbReference>
<dbReference type="Gene3D" id="2.40.40.20">
    <property type="match status" value="1"/>
</dbReference>
<dbReference type="Pfam" id="PF04324">
    <property type="entry name" value="Fer2_BFD"/>
    <property type="match status" value="1"/>
</dbReference>
<dbReference type="SUPFAM" id="SSF53706">
    <property type="entry name" value="Formate dehydrogenase/DMSO reductase, domains 1-3"/>
    <property type="match status" value="1"/>
</dbReference>
<dbReference type="InterPro" id="IPR006656">
    <property type="entry name" value="Mopterin_OxRdtase"/>
</dbReference>
<dbReference type="InterPro" id="IPR007419">
    <property type="entry name" value="BFD-like_2Fe2S-bd_dom"/>
</dbReference>
<dbReference type="EMBL" id="CP073587">
    <property type="protein sequence ID" value="QUN07084.1"/>
    <property type="molecule type" value="Genomic_DNA"/>
</dbReference>
<keyword evidence="7" id="KW-0411">Iron-sulfur</keyword>
<keyword evidence="10" id="KW-1185">Reference proteome</keyword>
<dbReference type="PROSITE" id="PS00551">
    <property type="entry name" value="MOLYBDOPTERIN_PROK_1"/>
    <property type="match status" value="1"/>
</dbReference>
<dbReference type="Gene3D" id="1.10.10.1100">
    <property type="entry name" value="BFD-like [2Fe-2S]-binding domain"/>
    <property type="match status" value="1"/>
</dbReference>
<dbReference type="Pfam" id="PF04879">
    <property type="entry name" value="Molybdop_Fe4S4"/>
    <property type="match status" value="1"/>
</dbReference>
<proteinExistence type="predicted"/>
<reference evidence="9 10" key="1">
    <citation type="submission" date="2021-04" db="EMBL/GenBank/DDBJ databases">
        <title>Novel species identification of genus Shewanella.</title>
        <authorList>
            <person name="Liu G."/>
        </authorList>
    </citation>
    <scope>NUCLEOTIDE SEQUENCE [LARGE SCALE GENOMIC DNA]</scope>
    <source>
        <strain evidence="9 10">FJAT-54481</strain>
    </source>
</reference>
<dbReference type="SUPFAM" id="SSF50692">
    <property type="entry name" value="ADC-like"/>
    <property type="match status" value="1"/>
</dbReference>
<evidence type="ECO:0000256" key="6">
    <source>
        <dbReference type="ARBA" id="ARBA00023004"/>
    </source>
</evidence>
<dbReference type="InterPro" id="IPR006963">
    <property type="entry name" value="Mopterin_OxRdtase_4Fe-4S_dom"/>
</dbReference>
<keyword evidence="2" id="KW-0004">4Fe-4S</keyword>
<evidence type="ECO:0000259" key="8">
    <source>
        <dbReference type="PROSITE" id="PS51669"/>
    </source>
</evidence>
<dbReference type="InterPro" id="IPR041854">
    <property type="entry name" value="BFD-like_2Fe2S-bd_dom_sf"/>
</dbReference>
<evidence type="ECO:0000313" key="9">
    <source>
        <dbReference type="EMBL" id="QUN07084.1"/>
    </source>
</evidence>
<evidence type="ECO:0000256" key="5">
    <source>
        <dbReference type="ARBA" id="ARBA00023002"/>
    </source>
</evidence>
<name>A0ABX7YXS7_9GAMM</name>